<dbReference type="AlphaFoldDB" id="A0A3B0YKA3"/>
<name>A0A3B0YKA3_9ZZZZ</name>
<accession>A0A3B0YKA3</accession>
<dbReference type="PANTHER" id="PTHR41532:SF1">
    <property type="entry name" value="FIXS PROTEIN"/>
    <property type="match status" value="1"/>
</dbReference>
<dbReference type="EMBL" id="UOFM01000395">
    <property type="protein sequence ID" value="VAW81335.1"/>
    <property type="molecule type" value="Genomic_DNA"/>
</dbReference>
<evidence type="ECO:0000256" key="2">
    <source>
        <dbReference type="SAM" id="Phobius"/>
    </source>
</evidence>
<sequence length="61" mass="7089">MDILFLLIPISLAIMGLAIWLFLWAIRSGQFEDLEGPAHRILMDDDDPRIPRKPQLKDEDE</sequence>
<keyword evidence="2" id="KW-0472">Membrane</keyword>
<keyword evidence="2" id="KW-1133">Transmembrane helix</keyword>
<proteinExistence type="predicted"/>
<dbReference type="NCBIfam" id="TIGR00847">
    <property type="entry name" value="ccoS"/>
    <property type="match status" value="1"/>
</dbReference>
<evidence type="ECO:0000256" key="1">
    <source>
        <dbReference type="SAM" id="MobiDB-lite"/>
    </source>
</evidence>
<feature type="transmembrane region" description="Helical" evidence="2">
    <location>
        <begin position="6"/>
        <end position="26"/>
    </location>
</feature>
<reference evidence="3" key="1">
    <citation type="submission" date="2018-06" db="EMBL/GenBank/DDBJ databases">
        <authorList>
            <person name="Zhirakovskaya E."/>
        </authorList>
    </citation>
    <scope>NUCLEOTIDE SEQUENCE</scope>
</reference>
<dbReference type="PANTHER" id="PTHR41532">
    <property type="entry name" value="FIXS PROTEIN"/>
    <property type="match status" value="1"/>
</dbReference>
<keyword evidence="2" id="KW-0812">Transmembrane</keyword>
<organism evidence="3">
    <name type="scientific">hydrothermal vent metagenome</name>
    <dbReference type="NCBI Taxonomy" id="652676"/>
    <lineage>
        <taxon>unclassified sequences</taxon>
        <taxon>metagenomes</taxon>
        <taxon>ecological metagenomes</taxon>
    </lineage>
</organism>
<protein>
    <submittedName>
        <fullName evidence="3">Type cbb3 cytochrome oxidase biogenesis protein CcoS, involved in heme b insertion</fullName>
    </submittedName>
</protein>
<dbReference type="Pfam" id="PF03597">
    <property type="entry name" value="FixS"/>
    <property type="match status" value="1"/>
</dbReference>
<evidence type="ECO:0000313" key="3">
    <source>
        <dbReference type="EMBL" id="VAW81335.1"/>
    </source>
</evidence>
<dbReference type="InterPro" id="IPR004714">
    <property type="entry name" value="Cyt_oxidase_maturation_cbb3"/>
</dbReference>
<gene>
    <name evidence="3" type="ORF">MNBD_GAMMA14-665</name>
</gene>
<feature type="region of interest" description="Disordered" evidence="1">
    <location>
        <begin position="41"/>
        <end position="61"/>
    </location>
</feature>